<dbReference type="RefSeq" id="WP_267562312.1">
    <property type="nucleotide sequence ID" value="NZ_JAPNTZ010000003.1"/>
</dbReference>
<proteinExistence type="predicted"/>
<accession>A0ABT4AY90</accession>
<dbReference type="EMBL" id="JAPNTZ010000003">
    <property type="protein sequence ID" value="MCY1138328.1"/>
    <property type="molecule type" value="Genomic_DNA"/>
</dbReference>
<reference evidence="1" key="1">
    <citation type="submission" date="2022-11" db="EMBL/GenBank/DDBJ databases">
        <authorList>
            <person name="Somphong A."/>
            <person name="Phongsopitanun W."/>
        </authorList>
    </citation>
    <scope>NUCLEOTIDE SEQUENCE</scope>
    <source>
        <strain evidence="1">Pm04-4</strain>
    </source>
</reference>
<organism evidence="1 2">
    <name type="scientific">Paractinoplanes pyxinae</name>
    <dbReference type="NCBI Taxonomy" id="2997416"/>
    <lineage>
        <taxon>Bacteria</taxon>
        <taxon>Bacillati</taxon>
        <taxon>Actinomycetota</taxon>
        <taxon>Actinomycetes</taxon>
        <taxon>Micromonosporales</taxon>
        <taxon>Micromonosporaceae</taxon>
        <taxon>Paractinoplanes</taxon>
    </lineage>
</organism>
<evidence type="ECO:0000313" key="2">
    <source>
        <dbReference type="Proteomes" id="UP001151002"/>
    </source>
</evidence>
<dbReference type="Proteomes" id="UP001151002">
    <property type="component" value="Unassembled WGS sequence"/>
</dbReference>
<comment type="caution">
    <text evidence="1">The sequence shown here is derived from an EMBL/GenBank/DDBJ whole genome shotgun (WGS) entry which is preliminary data.</text>
</comment>
<keyword evidence="2" id="KW-1185">Reference proteome</keyword>
<sequence length="107" mass="11989">MTNILEQSEAGREIARRGWRKGFAQIYAKGVSHSLELRLSEGLEQVLEQVLEDGWRQGHVDAMWTLLRAKYGNVDDLDDLAQQLTDSDHDGNIVRIVGGATLAELRS</sequence>
<protein>
    <submittedName>
        <fullName evidence="1">Uncharacterized protein</fullName>
    </submittedName>
</protein>
<evidence type="ECO:0000313" key="1">
    <source>
        <dbReference type="EMBL" id="MCY1138328.1"/>
    </source>
</evidence>
<name>A0ABT4AY90_9ACTN</name>
<gene>
    <name evidence="1" type="ORF">OWR29_09990</name>
</gene>